<dbReference type="EMBL" id="CM042891">
    <property type="protein sequence ID" value="KAI4304103.1"/>
    <property type="molecule type" value="Genomic_DNA"/>
</dbReference>
<reference evidence="2" key="1">
    <citation type="journal article" date="2023" name="Front. Plant Sci.">
        <title>Chromosomal-level genome assembly of Melastoma candidum provides insights into trichome evolution.</title>
        <authorList>
            <person name="Zhong Y."/>
            <person name="Wu W."/>
            <person name="Sun C."/>
            <person name="Zou P."/>
            <person name="Liu Y."/>
            <person name="Dai S."/>
            <person name="Zhou R."/>
        </authorList>
    </citation>
    <scope>NUCLEOTIDE SEQUENCE [LARGE SCALE GENOMIC DNA]</scope>
</reference>
<organism evidence="1 2">
    <name type="scientific">Melastoma candidum</name>
    <dbReference type="NCBI Taxonomy" id="119954"/>
    <lineage>
        <taxon>Eukaryota</taxon>
        <taxon>Viridiplantae</taxon>
        <taxon>Streptophyta</taxon>
        <taxon>Embryophyta</taxon>
        <taxon>Tracheophyta</taxon>
        <taxon>Spermatophyta</taxon>
        <taxon>Magnoliopsida</taxon>
        <taxon>eudicotyledons</taxon>
        <taxon>Gunneridae</taxon>
        <taxon>Pentapetalae</taxon>
        <taxon>rosids</taxon>
        <taxon>malvids</taxon>
        <taxon>Myrtales</taxon>
        <taxon>Melastomataceae</taxon>
        <taxon>Melastomatoideae</taxon>
        <taxon>Melastomateae</taxon>
        <taxon>Melastoma</taxon>
    </lineage>
</organism>
<dbReference type="Proteomes" id="UP001057402">
    <property type="component" value="Chromosome 12"/>
</dbReference>
<name>A0ACB9L3Z5_9MYRT</name>
<evidence type="ECO:0000313" key="2">
    <source>
        <dbReference type="Proteomes" id="UP001057402"/>
    </source>
</evidence>
<evidence type="ECO:0000313" key="1">
    <source>
        <dbReference type="EMBL" id="KAI4304103.1"/>
    </source>
</evidence>
<accession>A0ACB9L3Z5</accession>
<gene>
    <name evidence="1" type="ORF">MLD38_039659</name>
</gene>
<protein>
    <submittedName>
        <fullName evidence="1">Uncharacterized protein</fullName>
    </submittedName>
</protein>
<proteinExistence type="predicted"/>
<sequence length="245" mass="26459">MSCAQCFENPPVLSSPAGAGHVEELGGLKTYITGPPDSNLAVLLLADAFGFEAPKLRKFADRVASAGFLVVVPDFFYGDAVDPENLHKFNRDAWLKSHSPDKGSEDAVRVITALKSKGVSAVGAAGFCWGGMTLAKLAGLDELRAAVILHPGPISKDDVKAIKIPTAILGAEHDSIFPAAELKKFEELLAAKSEVKCYIKIFPGVAHGWSIRYKDEDEFAIQSAKEAQQDTLDWLVKYVKSQEEE</sequence>
<comment type="caution">
    <text evidence="1">The sequence shown here is derived from an EMBL/GenBank/DDBJ whole genome shotgun (WGS) entry which is preliminary data.</text>
</comment>
<keyword evidence="2" id="KW-1185">Reference proteome</keyword>